<keyword evidence="3" id="KW-1185">Reference proteome</keyword>
<feature type="transmembrane region" description="Helical" evidence="1">
    <location>
        <begin position="137"/>
        <end position="163"/>
    </location>
</feature>
<feature type="transmembrane region" description="Helical" evidence="1">
    <location>
        <begin position="367"/>
        <end position="385"/>
    </location>
</feature>
<dbReference type="RefSeq" id="WP_198570921.1">
    <property type="nucleotide sequence ID" value="NZ_CP066167.1"/>
</dbReference>
<feature type="transmembrane region" description="Helical" evidence="1">
    <location>
        <begin position="175"/>
        <end position="204"/>
    </location>
</feature>
<feature type="transmembrane region" description="Helical" evidence="1">
    <location>
        <begin position="225"/>
        <end position="243"/>
    </location>
</feature>
<feature type="transmembrane region" description="Helical" evidence="1">
    <location>
        <begin position="331"/>
        <end position="355"/>
    </location>
</feature>
<feature type="transmembrane region" description="Helical" evidence="1">
    <location>
        <begin position="29"/>
        <end position="47"/>
    </location>
</feature>
<proteinExistence type="predicted"/>
<dbReference type="NCBIfam" id="TIGR04370">
    <property type="entry name" value="glyco_rpt_poly"/>
    <property type="match status" value="1"/>
</dbReference>
<feature type="transmembrane region" description="Helical" evidence="1">
    <location>
        <begin position="391"/>
        <end position="410"/>
    </location>
</feature>
<keyword evidence="1" id="KW-0472">Membrane</keyword>
<feature type="transmembrane region" description="Helical" evidence="1">
    <location>
        <begin position="98"/>
        <end position="117"/>
    </location>
</feature>
<evidence type="ECO:0000313" key="2">
    <source>
        <dbReference type="EMBL" id="QQD19437.1"/>
    </source>
</evidence>
<name>A0A7T4R3D8_9GAMM</name>
<evidence type="ECO:0000313" key="3">
    <source>
        <dbReference type="Proteomes" id="UP000596063"/>
    </source>
</evidence>
<dbReference type="KEGG" id="snan:I6N98_06195"/>
<feature type="transmembrane region" description="Helical" evidence="1">
    <location>
        <begin position="59"/>
        <end position="78"/>
    </location>
</feature>
<organism evidence="2 3">
    <name type="scientific">Spongiibacter nanhainus</name>
    <dbReference type="NCBI Taxonomy" id="2794344"/>
    <lineage>
        <taxon>Bacteria</taxon>
        <taxon>Pseudomonadati</taxon>
        <taxon>Pseudomonadota</taxon>
        <taxon>Gammaproteobacteria</taxon>
        <taxon>Cellvibrionales</taxon>
        <taxon>Spongiibacteraceae</taxon>
        <taxon>Spongiibacter</taxon>
    </lineage>
</organism>
<gene>
    <name evidence="2" type="ORF">I6N98_06195</name>
</gene>
<feature type="transmembrane region" description="Helical" evidence="1">
    <location>
        <begin position="263"/>
        <end position="282"/>
    </location>
</feature>
<sequence>MEVVISLILIAILAFSFHAATHITKSWLQPWLILCLPIGVAALLHSLALSDIVTPWEPLMAVLVVVAISLLFFFSIPGKKYTLTFPDIGSDRFLSHSPHSFNTIVLVSLVCIFFNYLEFGIAGQIPILTSDPEKSRFVIGGNGFLHVVSVCAIYLFPLIFMYLKTNNLVLSRARRWMMIFLMVFIVFTALLWVSRGLLFVMFVMTFVINSAMSNRKVELKKIIKLVLFLVLIIVGVKVFRGYIEFGNDYFVSQQGEGGRGAAYWMVAYLTLCLNFEILSDYLRYFSSGGDHFGGLITISPFSTLLPVPKMTELMFQNQYLGYYRETTLTSTFLGVAYVDFGLFGVIFTSVAVASIYKFYFNQAFSGYKGFGLYCYSFLVVQALMLPYTNTIFQVHTVLFFSFAYMLRFLLKVRL</sequence>
<feature type="transmembrane region" description="Helical" evidence="1">
    <location>
        <begin position="294"/>
        <end position="311"/>
    </location>
</feature>
<evidence type="ECO:0000256" key="1">
    <source>
        <dbReference type="SAM" id="Phobius"/>
    </source>
</evidence>
<accession>A0A7T4R3D8</accession>
<dbReference type="EMBL" id="CP066167">
    <property type="protein sequence ID" value="QQD19437.1"/>
    <property type="molecule type" value="Genomic_DNA"/>
</dbReference>
<reference evidence="2 3" key="1">
    <citation type="submission" date="2020-12" db="EMBL/GenBank/DDBJ databases">
        <authorList>
            <person name="Shan Y."/>
        </authorList>
    </citation>
    <scope>NUCLEOTIDE SEQUENCE [LARGE SCALE GENOMIC DNA]</scope>
    <source>
        <strain evidence="3">csc3.9</strain>
    </source>
</reference>
<keyword evidence="1" id="KW-1133">Transmembrane helix</keyword>
<keyword evidence="1" id="KW-0812">Transmembrane</keyword>
<dbReference type="Proteomes" id="UP000596063">
    <property type="component" value="Chromosome"/>
</dbReference>
<protein>
    <submittedName>
        <fullName evidence="2">Oligosaccharide repeat unit polymerase</fullName>
    </submittedName>
</protein>
<dbReference type="AlphaFoldDB" id="A0A7T4R3D8"/>